<dbReference type="RefSeq" id="WP_016126009.1">
    <property type="nucleotide sequence ID" value="NZ_KB976269.1"/>
</dbReference>
<evidence type="ECO:0000259" key="1">
    <source>
        <dbReference type="Pfam" id="PF13924"/>
    </source>
</evidence>
<comment type="caution">
    <text evidence="3">The sequence shown here is derived from an EMBL/GenBank/DDBJ whole genome shotgun (WGS) entry which is preliminary data.</text>
</comment>
<gene>
    <name evidence="3" type="ORF">IKE_05762</name>
    <name evidence="2" type="ORF">IKE_05765</name>
</gene>
<dbReference type="EMBL" id="AHFL01000057">
    <property type="protein sequence ID" value="EOO61975.1"/>
    <property type="molecule type" value="Genomic_DNA"/>
</dbReference>
<dbReference type="Proteomes" id="UP000014023">
    <property type="component" value="Unassembled WGS sequence"/>
</dbReference>
<accession>A0A9W5PYP1</accession>
<organism evidence="3 4">
    <name type="scientific">Bacillus cereus VD196</name>
    <dbReference type="NCBI Taxonomy" id="1053243"/>
    <lineage>
        <taxon>Bacteria</taxon>
        <taxon>Bacillati</taxon>
        <taxon>Bacillota</taxon>
        <taxon>Bacilli</taxon>
        <taxon>Bacillales</taxon>
        <taxon>Bacillaceae</taxon>
        <taxon>Bacillus</taxon>
        <taxon>Bacillus cereus group</taxon>
    </lineage>
</organism>
<dbReference type="Pfam" id="PF13924">
    <property type="entry name" value="Lipocalin_5"/>
    <property type="match status" value="1"/>
</dbReference>
<evidence type="ECO:0000313" key="3">
    <source>
        <dbReference type="EMBL" id="EOO62102.1"/>
    </source>
</evidence>
<feature type="domain" description="Lipocalin-like" evidence="1">
    <location>
        <begin position="9"/>
        <end position="144"/>
    </location>
</feature>
<dbReference type="AlphaFoldDB" id="A0A9W5PYP1"/>
<protein>
    <recommendedName>
        <fullName evidence="1">Lipocalin-like domain-containing protein</fullName>
    </recommendedName>
</protein>
<proteinExistence type="predicted"/>
<dbReference type="InterPro" id="IPR024311">
    <property type="entry name" value="Lipocalin-like"/>
</dbReference>
<sequence length="144" mass="16692">MDILKKFSGTWNLIDMYVKKGTSFFYPLGQHPKGILIYNTDGYMSVEIIGENRPAKLSMDFAAGLPEEQLVITQYASYSGTFQICENMHIITHHVNFSAFPNWEKTELKRSYTFEKNRLTLTAIPIIRKNSSETDIFKLVWEKI</sequence>
<reference evidence="3 4" key="1">
    <citation type="submission" date="2012-12" db="EMBL/GenBank/DDBJ databases">
        <title>The Genome Sequence of Bacillus cereus VD196.</title>
        <authorList>
            <consortium name="The Broad Institute Genome Sequencing Platform"/>
            <consortium name="The Broad Institute Genome Sequencing Center for Infectious Disease"/>
            <person name="Feldgarden M."/>
            <person name="Van der Auwera G.A."/>
            <person name="Mahillon J."/>
            <person name="Duprez V."/>
            <person name="Timmery S."/>
            <person name="Mattelet C."/>
            <person name="Dierick K."/>
            <person name="Sun M."/>
            <person name="Yu Z."/>
            <person name="Zhu L."/>
            <person name="Hu X."/>
            <person name="Shank E.B."/>
            <person name="Swiecicka I."/>
            <person name="Hansen B.M."/>
            <person name="Andrup L."/>
            <person name="Walker B."/>
            <person name="Young S.K."/>
            <person name="Zeng Q."/>
            <person name="Gargeya S."/>
            <person name="Fitzgerald M."/>
            <person name="Haas B."/>
            <person name="Abouelleil A."/>
            <person name="Alvarado L."/>
            <person name="Arachchi H.M."/>
            <person name="Berlin A.M."/>
            <person name="Chapman S.B."/>
            <person name="Dewar J."/>
            <person name="Goldberg J."/>
            <person name="Griggs A."/>
            <person name="Gujja S."/>
            <person name="Hansen M."/>
            <person name="Howarth C."/>
            <person name="Imamovic A."/>
            <person name="Larimer J."/>
            <person name="McCowan C."/>
            <person name="Murphy C."/>
            <person name="Neiman D."/>
            <person name="Pearson M."/>
            <person name="Priest M."/>
            <person name="Roberts A."/>
            <person name="Saif S."/>
            <person name="Shea T."/>
            <person name="Sisk P."/>
            <person name="Sykes S."/>
            <person name="Wortman J."/>
            <person name="Nusbaum C."/>
            <person name="Birren B."/>
        </authorList>
    </citation>
    <scope>NUCLEOTIDE SEQUENCE [LARGE SCALE GENOMIC DNA]</scope>
    <source>
        <strain evidence="3 4">VD196</strain>
    </source>
</reference>
<dbReference type="EMBL" id="AHFL01000056">
    <property type="protein sequence ID" value="EOO62102.1"/>
    <property type="molecule type" value="Genomic_DNA"/>
</dbReference>
<evidence type="ECO:0000313" key="2">
    <source>
        <dbReference type="EMBL" id="EOO61975.1"/>
    </source>
</evidence>
<name>A0A9W5PYP1_BACCE</name>
<evidence type="ECO:0000313" key="4">
    <source>
        <dbReference type="Proteomes" id="UP000014023"/>
    </source>
</evidence>